<gene>
    <name evidence="1" type="ORF">SCALOS_LOCUS8173</name>
</gene>
<dbReference type="Proteomes" id="UP000789860">
    <property type="component" value="Unassembled WGS sequence"/>
</dbReference>
<accession>A0ACA9N7D8</accession>
<evidence type="ECO:0000313" key="1">
    <source>
        <dbReference type="EMBL" id="CAG8636859.1"/>
    </source>
</evidence>
<comment type="caution">
    <text evidence="1">The sequence shown here is derived from an EMBL/GenBank/DDBJ whole genome shotgun (WGS) entry which is preliminary data.</text>
</comment>
<evidence type="ECO:0000313" key="2">
    <source>
        <dbReference type="Proteomes" id="UP000789860"/>
    </source>
</evidence>
<sequence length="149" mass="17030">CFYPNSDLMPNYEWISAVGIDPNSCPERLKHFLVGFHEILEGNGEKINKDAVNRVFEIDPSSQEYADSFANSFIGVQIHLQNERKTEKLLEGKSWRELENENKFEGYLTTNGAMINNEPYDEIPVNSVQATPEQVGEVNHQQQQLAQNN</sequence>
<reference evidence="1" key="1">
    <citation type="submission" date="2021-06" db="EMBL/GenBank/DDBJ databases">
        <authorList>
            <person name="Kallberg Y."/>
            <person name="Tangrot J."/>
            <person name="Rosling A."/>
        </authorList>
    </citation>
    <scope>NUCLEOTIDE SEQUENCE</scope>
    <source>
        <strain evidence="1">AU212A</strain>
    </source>
</reference>
<proteinExistence type="predicted"/>
<protein>
    <submittedName>
        <fullName evidence="1">6536_t:CDS:1</fullName>
    </submittedName>
</protein>
<feature type="non-terminal residue" evidence="1">
    <location>
        <position position="149"/>
    </location>
</feature>
<keyword evidence="2" id="KW-1185">Reference proteome</keyword>
<organism evidence="1 2">
    <name type="scientific">Scutellospora calospora</name>
    <dbReference type="NCBI Taxonomy" id="85575"/>
    <lineage>
        <taxon>Eukaryota</taxon>
        <taxon>Fungi</taxon>
        <taxon>Fungi incertae sedis</taxon>
        <taxon>Mucoromycota</taxon>
        <taxon>Glomeromycotina</taxon>
        <taxon>Glomeromycetes</taxon>
        <taxon>Diversisporales</taxon>
        <taxon>Gigasporaceae</taxon>
        <taxon>Scutellospora</taxon>
    </lineage>
</organism>
<dbReference type="EMBL" id="CAJVPM010020809">
    <property type="protein sequence ID" value="CAG8636859.1"/>
    <property type="molecule type" value="Genomic_DNA"/>
</dbReference>
<name>A0ACA9N7D8_9GLOM</name>
<feature type="non-terminal residue" evidence="1">
    <location>
        <position position="1"/>
    </location>
</feature>